<protein>
    <submittedName>
        <fullName evidence="3">DUF5683 domain-containing protein</fullName>
    </submittedName>
</protein>
<proteinExistence type="predicted"/>
<gene>
    <name evidence="3" type="ORF">MM239_18595</name>
</gene>
<reference evidence="3" key="1">
    <citation type="submission" date="2022-03" db="EMBL/GenBank/DDBJ databases">
        <title>De novo assembled genomes of Belliella spp. (Cyclobacteriaceae) strains.</title>
        <authorList>
            <person name="Szabo A."/>
            <person name="Korponai K."/>
            <person name="Felfoldi T."/>
        </authorList>
    </citation>
    <scope>NUCLEOTIDE SEQUENCE</scope>
    <source>
        <strain evidence="3">DSM 111904</strain>
    </source>
</reference>
<feature type="domain" description="DUF5683" evidence="2">
    <location>
        <begin position="70"/>
        <end position="214"/>
    </location>
</feature>
<accession>A0ABS9V4S7</accession>
<name>A0ABS9V4S7_9BACT</name>
<dbReference type="Pfam" id="PF18935">
    <property type="entry name" value="DUF5683"/>
    <property type="match status" value="1"/>
</dbReference>
<keyword evidence="4" id="KW-1185">Reference proteome</keyword>
<keyword evidence="1" id="KW-0812">Transmembrane</keyword>
<comment type="caution">
    <text evidence="3">The sequence shown here is derived from an EMBL/GenBank/DDBJ whole genome shotgun (WGS) entry which is preliminary data.</text>
</comment>
<dbReference type="PROSITE" id="PS01156">
    <property type="entry name" value="TONB_DEPENDENT_REC_2"/>
    <property type="match status" value="1"/>
</dbReference>
<feature type="transmembrane region" description="Helical" evidence="1">
    <location>
        <begin position="21"/>
        <end position="44"/>
    </location>
</feature>
<evidence type="ECO:0000259" key="2">
    <source>
        <dbReference type="Pfam" id="PF18935"/>
    </source>
</evidence>
<evidence type="ECO:0000256" key="1">
    <source>
        <dbReference type="SAM" id="Phobius"/>
    </source>
</evidence>
<evidence type="ECO:0000313" key="4">
    <source>
        <dbReference type="Proteomes" id="UP001165489"/>
    </source>
</evidence>
<keyword evidence="1" id="KW-0472">Membrane</keyword>
<keyword evidence="1" id="KW-1133">Transmembrane helix</keyword>
<dbReference type="InterPro" id="IPR043738">
    <property type="entry name" value="DUF5683"/>
</dbReference>
<dbReference type="Proteomes" id="UP001165489">
    <property type="component" value="Unassembled WGS sequence"/>
</dbReference>
<dbReference type="EMBL" id="JAKZGP010000075">
    <property type="protein sequence ID" value="MCH7411406.1"/>
    <property type="molecule type" value="Genomic_DNA"/>
</dbReference>
<dbReference type="InterPro" id="IPR010917">
    <property type="entry name" value="TonB_rcpt_CS"/>
</dbReference>
<evidence type="ECO:0000313" key="3">
    <source>
        <dbReference type="EMBL" id="MCH7411406.1"/>
    </source>
</evidence>
<sequence length="214" mass="24517">MRSFKLVSFFFNSQKDKNNNLAMVLLKTIAVFVLLLSITIPSFAQVEVDVDTDEDEPLEITVELREKLPKDPRTATILSAILPGAGQIYNEKTWKVPIIYGGFATNLYFIDFNGRRYRLFREELRAFDQQGQSEVFPNLNRDALVRNVDTWRRYRDLNYIVFAAIHVLNIVDAQVDAHLSGFDVSDDISMKFEPSYENLLAGGRVIGLSLKLNF</sequence>
<organism evidence="3 4">
    <name type="scientific">Belliella filtrata</name>
    <dbReference type="NCBI Taxonomy" id="2923435"/>
    <lineage>
        <taxon>Bacteria</taxon>
        <taxon>Pseudomonadati</taxon>
        <taxon>Bacteroidota</taxon>
        <taxon>Cytophagia</taxon>
        <taxon>Cytophagales</taxon>
        <taxon>Cyclobacteriaceae</taxon>
        <taxon>Belliella</taxon>
    </lineage>
</organism>